<protein>
    <recommendedName>
        <fullName evidence="6">Lipoprotein</fullName>
    </recommendedName>
</protein>
<dbReference type="EMBL" id="SNZE01000007">
    <property type="protein sequence ID" value="TDR31834.1"/>
    <property type="molecule type" value="Genomic_DNA"/>
</dbReference>
<keyword evidence="3" id="KW-0732">Signal</keyword>
<feature type="transmembrane region" description="Helical" evidence="2">
    <location>
        <begin position="218"/>
        <end position="240"/>
    </location>
</feature>
<dbReference type="Proteomes" id="UP000294480">
    <property type="component" value="Unassembled WGS sequence"/>
</dbReference>
<dbReference type="PROSITE" id="PS51257">
    <property type="entry name" value="PROKAR_LIPOPROTEIN"/>
    <property type="match status" value="1"/>
</dbReference>
<evidence type="ECO:0000256" key="2">
    <source>
        <dbReference type="SAM" id="Phobius"/>
    </source>
</evidence>
<organism evidence="4 5">
    <name type="scientific">Hydromonas duriensis</name>
    <dbReference type="NCBI Taxonomy" id="1527608"/>
    <lineage>
        <taxon>Bacteria</taxon>
        <taxon>Pseudomonadati</taxon>
        <taxon>Pseudomonadota</taxon>
        <taxon>Betaproteobacteria</taxon>
        <taxon>Burkholderiales</taxon>
        <taxon>Burkholderiaceae</taxon>
        <taxon>Hydromonas</taxon>
    </lineage>
</organism>
<evidence type="ECO:0008006" key="6">
    <source>
        <dbReference type="Google" id="ProtNLM"/>
    </source>
</evidence>
<proteinExistence type="predicted"/>
<keyword evidence="2" id="KW-0472">Membrane</keyword>
<dbReference type="AlphaFoldDB" id="A0A4R6Y8T2"/>
<accession>A0A4R6Y8T2</accession>
<sequence>MKKANVWLWGKWAIAVVTVTALSACVEIKSDAKIASDSKVSFSTTYDMSKILPTLQQISKDGAEVAKNLSCDKMNEKLTKELKCKDLAPGKFVVSGEFTGDAAHGINVDKDKNQMSVDAVQLFKTIADLNPAKNETTEADAASMVLQRGLVPVAADQAATYKQMGMVLAMNVTMPADVLTIDGVAAKDIKENTVAINFIDVAGKDTYLITSKLTKSRFIFKIIFILLSIALLVGAVLYLVKRNKAHNPIAPAPSTPAATNNMMDAAPASPENAEQNKVDDSKNEVVDKEPPKA</sequence>
<keyword evidence="5" id="KW-1185">Reference proteome</keyword>
<evidence type="ECO:0000313" key="5">
    <source>
        <dbReference type="Proteomes" id="UP000294480"/>
    </source>
</evidence>
<keyword evidence="2" id="KW-1133">Transmembrane helix</keyword>
<feature type="compositionally biased region" description="Basic and acidic residues" evidence="1">
    <location>
        <begin position="274"/>
        <end position="293"/>
    </location>
</feature>
<dbReference type="RefSeq" id="WP_133619541.1">
    <property type="nucleotide sequence ID" value="NZ_SNZE01000007.1"/>
</dbReference>
<feature type="signal peptide" evidence="3">
    <location>
        <begin position="1"/>
        <end position="23"/>
    </location>
</feature>
<feature type="region of interest" description="Disordered" evidence="1">
    <location>
        <begin position="249"/>
        <end position="293"/>
    </location>
</feature>
<evidence type="ECO:0000313" key="4">
    <source>
        <dbReference type="EMBL" id="TDR31834.1"/>
    </source>
</evidence>
<evidence type="ECO:0000256" key="1">
    <source>
        <dbReference type="SAM" id="MobiDB-lite"/>
    </source>
</evidence>
<comment type="caution">
    <text evidence="4">The sequence shown here is derived from an EMBL/GenBank/DDBJ whole genome shotgun (WGS) entry which is preliminary data.</text>
</comment>
<gene>
    <name evidence="4" type="ORF">DFR44_10751</name>
</gene>
<keyword evidence="2" id="KW-0812">Transmembrane</keyword>
<name>A0A4R6Y8T2_9BURK</name>
<evidence type="ECO:0000256" key="3">
    <source>
        <dbReference type="SAM" id="SignalP"/>
    </source>
</evidence>
<feature type="chain" id="PRO_5020348717" description="Lipoprotein" evidence="3">
    <location>
        <begin position="24"/>
        <end position="293"/>
    </location>
</feature>
<dbReference type="OrthoDB" id="9827411at2"/>
<reference evidence="4 5" key="1">
    <citation type="submission" date="2019-03" db="EMBL/GenBank/DDBJ databases">
        <title>Genomic Encyclopedia of Type Strains, Phase IV (KMG-IV): sequencing the most valuable type-strain genomes for metagenomic binning, comparative biology and taxonomic classification.</title>
        <authorList>
            <person name="Goeker M."/>
        </authorList>
    </citation>
    <scope>NUCLEOTIDE SEQUENCE [LARGE SCALE GENOMIC DNA]</scope>
    <source>
        <strain evidence="4 5">DSM 102852</strain>
    </source>
</reference>